<evidence type="ECO:0000313" key="3">
    <source>
        <dbReference type="EMBL" id="MDA0565195.1"/>
    </source>
</evidence>
<comment type="caution">
    <text evidence="3">The sequence shown here is derived from an EMBL/GenBank/DDBJ whole genome shotgun (WGS) entry which is preliminary data.</text>
</comment>
<proteinExistence type="predicted"/>
<sequence>MYTPLTGLGASLRAATRAHAPGRRWLDVGRASEAELRAWTAEVCERDHLLVRAIEVASPSLARTLFRADPPTKAKARRTAAALTRYLLRATGRPTPFGLFAGVAPVAIGSSTQVTWQDHHQEFAQPAPGWLAAHAGAASAEAGHATGVVAAQTVRVHGDRLVLAHTPHRDDPRKAGTVSLRHTPAVSLALGLARAPTTIGELRTALTCAFPGAGAAAVSDLLTTLLAHRILISAAPPPVWHPWPLSHLAEHAPALEPAAKALRHHNRSGTGHEERIRIRHRVNRELGAGDGQAVAIDTRLAVRVELHRQVAEEAARAAGVAARIAPKTADQTAWADYHRRCLDTYGQHALVDLLSLTGPAGLGLPASFPGSRLTAPAARPDRDRERALAAAAAEAAAQGEVDLDLEAPAWRHLVGAEPDRVPAHTEVRAHLLSASAADVDAGRFQLFITGLSRGAGALTGRFAHLPGMVNPRLDTHLPTLTAGAVPVQVLAPPMAADASHVARSPIVASRVLVIDTYPPDQPGVEVMDIREVAVRIDPDHLRLVHTPTGAVLEPFCTSALDTRRYTHPMARFTAELPQGRTGLYPTNRPWPPTTASFAYLPRLRTGRSILTPAQWRLTPHTWPQARSRPHLPLPRRVLLLEGERGLPLDLAEPAQRVLVTDHLHRHGSAVITEAPDPDGFSWCGGHAHELVFPLGTTRPPTPCPNPPIASRARSAAAVDRSAWVSAHLYTDPCLFTGVLAGLSGLDALLGGVPVRTWFVRYRDDSGPHLRLRLRAPAEPDAVQAAVGEWARTLGEAELIHTWRLEPYRPERDRYGRGTAMRAAEDVFVADSRAALAQIQACGQDADRLRALAALSLLRVSAAMGAASDWLLTRLPRSSEPVDRPALARARALLTQAETAPHVDRAWQARDEALAAYRRHCQDPLAVLPSLWHMHHNRVHGPDRDDEHRLLALARSLTLSLRHLPGAAHAPR</sequence>
<dbReference type="AlphaFoldDB" id="A0A9X3NLI7"/>
<keyword evidence="4" id="KW-1185">Reference proteome</keyword>
<evidence type="ECO:0000259" key="2">
    <source>
        <dbReference type="Pfam" id="PF14028"/>
    </source>
</evidence>
<dbReference type="EMBL" id="JAJAQC010000018">
    <property type="protein sequence ID" value="MDA0565195.1"/>
    <property type="molecule type" value="Genomic_DNA"/>
</dbReference>
<gene>
    <name evidence="3" type="ORF">LG943_12835</name>
</gene>
<dbReference type="NCBIfam" id="TIGR03891">
    <property type="entry name" value="thiopep_ocin"/>
    <property type="match status" value="1"/>
</dbReference>
<dbReference type="RefSeq" id="WP_270072470.1">
    <property type="nucleotide sequence ID" value="NZ_JAJAQC010000018.1"/>
</dbReference>
<dbReference type="InterPro" id="IPR023809">
    <property type="entry name" value="Thiopep_bacteriocin_synth_dom"/>
</dbReference>
<dbReference type="Pfam" id="PF14028">
    <property type="entry name" value="Lant_dehydr_C"/>
    <property type="match status" value="1"/>
</dbReference>
<name>A0A9X3NLI7_9ACTN</name>
<dbReference type="Proteomes" id="UP001140076">
    <property type="component" value="Unassembled WGS sequence"/>
</dbReference>
<evidence type="ECO:0000313" key="4">
    <source>
        <dbReference type="Proteomes" id="UP001140076"/>
    </source>
</evidence>
<evidence type="ECO:0000259" key="1">
    <source>
        <dbReference type="Pfam" id="PF04738"/>
    </source>
</evidence>
<feature type="domain" description="Thiopeptide-type bacteriocin biosynthesis" evidence="2">
    <location>
        <begin position="723"/>
        <end position="954"/>
    </location>
</feature>
<dbReference type="InterPro" id="IPR006827">
    <property type="entry name" value="Lant_deHydtase_N"/>
</dbReference>
<reference evidence="3" key="1">
    <citation type="submission" date="2021-10" db="EMBL/GenBank/DDBJ databases">
        <title>Streptomonospora sp. nov., isolated from mangrove soil.</title>
        <authorList>
            <person name="Chen X."/>
            <person name="Ge X."/>
            <person name="Liu W."/>
        </authorList>
    </citation>
    <scope>NUCLEOTIDE SEQUENCE</scope>
    <source>
        <strain evidence="3">S1-112</strain>
    </source>
</reference>
<organism evidence="3 4">
    <name type="scientific">Streptomonospora mangrovi</name>
    <dbReference type="NCBI Taxonomy" id="2883123"/>
    <lineage>
        <taxon>Bacteria</taxon>
        <taxon>Bacillati</taxon>
        <taxon>Actinomycetota</taxon>
        <taxon>Actinomycetes</taxon>
        <taxon>Streptosporangiales</taxon>
        <taxon>Nocardiopsidaceae</taxon>
        <taxon>Streptomonospora</taxon>
    </lineage>
</organism>
<protein>
    <submittedName>
        <fullName evidence="3">Lantibiotic dehydratase</fullName>
    </submittedName>
</protein>
<feature type="domain" description="Lantibiotic dehydratase N-terminal" evidence="1">
    <location>
        <begin position="47"/>
        <end position="658"/>
    </location>
</feature>
<dbReference type="Pfam" id="PF04738">
    <property type="entry name" value="Lant_dehydr_N"/>
    <property type="match status" value="1"/>
</dbReference>
<accession>A0A9X3NLI7</accession>